<sequence length="295" mass="32491">MGRIGRMGQMDRILLKGMSFYGYHGALPEEQVLGQPFTVDLELEVDLRQAGKSDAVEDSVHYGEVYNRVRAILEGTPKATIEAVAEAVVVAVYRDFPAVQGLKVRVEKPKAPVPGLFQSMAVELNRPAPARCFIGLGSNMGDRTANLTEALRRLQRTPGVAVIDHSSWYATKPVGVVDQDDFLNGVAALLSWLSPQELLALLLETEQAMGRVRLMKWGPRLIDLDLLLYDDAVIEEENLTVPHPFMAERGFVLVPLAEIAPEHRHPGGEMTRQLLEQLPCSADVVLHVPKGSITI</sequence>
<dbReference type="PANTHER" id="PTHR43071">
    <property type="entry name" value="2-AMINO-4-HYDROXY-6-HYDROXYMETHYLDIHYDROPTERIDINE PYROPHOSPHOKINASE"/>
    <property type="match status" value="1"/>
</dbReference>
<keyword evidence="11 13" id="KW-0289">Folate biosynthesis</keyword>
<reference evidence="15 16" key="1">
    <citation type="submission" date="2020-01" db="EMBL/GenBank/DDBJ databases">
        <title>Whole-genome sequence of Heliobacterium undosum DSM 13378.</title>
        <authorList>
            <person name="Kyndt J.A."/>
            <person name="Meyer T.E."/>
        </authorList>
    </citation>
    <scope>NUCLEOTIDE SEQUENCE [LARGE SCALE GENOMIC DNA]</scope>
    <source>
        <strain evidence="15 16">DSM 13378</strain>
    </source>
</reference>
<dbReference type="Gene3D" id="3.30.1130.10">
    <property type="match status" value="1"/>
</dbReference>
<evidence type="ECO:0000256" key="9">
    <source>
        <dbReference type="ARBA" id="ARBA00022777"/>
    </source>
</evidence>
<dbReference type="InterPro" id="IPR043133">
    <property type="entry name" value="GTP-CH-I_C/QueF"/>
</dbReference>
<evidence type="ECO:0000256" key="1">
    <source>
        <dbReference type="ARBA" id="ARBA00000198"/>
    </source>
</evidence>
<dbReference type="GO" id="GO:0003848">
    <property type="term" value="F:2-amino-4-hydroxy-6-hydroxymethyldihydropteridine diphosphokinase activity"/>
    <property type="evidence" value="ECO:0007669"/>
    <property type="project" value="UniProtKB-EC"/>
</dbReference>
<dbReference type="FunFam" id="3.30.1130.10:FF:000003">
    <property type="entry name" value="7,8-dihydroneopterin aldolase"/>
    <property type="match status" value="1"/>
</dbReference>
<dbReference type="SUPFAM" id="SSF55620">
    <property type="entry name" value="Tetrahydrobiopterin biosynthesis enzymes-like"/>
    <property type="match status" value="1"/>
</dbReference>
<keyword evidence="8" id="KW-0547">Nucleotide-binding</keyword>
<dbReference type="CDD" id="cd00534">
    <property type="entry name" value="DHNA_DHNTPE"/>
    <property type="match status" value="1"/>
</dbReference>
<evidence type="ECO:0000313" key="16">
    <source>
        <dbReference type="Proteomes" id="UP000463470"/>
    </source>
</evidence>
<evidence type="ECO:0000256" key="5">
    <source>
        <dbReference type="ARBA" id="ARBA00005708"/>
    </source>
</evidence>
<dbReference type="Pfam" id="PF01288">
    <property type="entry name" value="HPPK"/>
    <property type="match status" value="1"/>
</dbReference>
<evidence type="ECO:0000256" key="3">
    <source>
        <dbReference type="ARBA" id="ARBA00005013"/>
    </source>
</evidence>
<evidence type="ECO:0000256" key="11">
    <source>
        <dbReference type="ARBA" id="ARBA00022909"/>
    </source>
</evidence>
<dbReference type="EC" id="4.1.2.25" evidence="13"/>
<comment type="pathway">
    <text evidence="4">Cofactor biosynthesis; tetrahydrofolate biosynthesis; 2-amino-4-hydroxy-6-hydroxymethyl-7,8-dihydropteridine diphosphate from 7,8-dihydroneopterin triphosphate: step 4/4.</text>
</comment>
<comment type="pathway">
    <text evidence="3 13">Cofactor biosynthesis; tetrahydrofolate biosynthesis; 2-amino-4-hydroxy-6-hydroxymethyl-7,8-dihydropteridine diphosphate from 7,8-dihydroneopterin triphosphate: step 3/4.</text>
</comment>
<keyword evidence="12 13" id="KW-0456">Lyase</keyword>
<protein>
    <recommendedName>
        <fullName evidence="13">Bifunctional folate synthesis protein</fullName>
    </recommendedName>
    <domain>
        <recommendedName>
            <fullName evidence="13">Dihydroneopterin aldolase</fullName>
            <shortName evidence="13">DHNA</shortName>
            <ecNumber evidence="13">4.1.2.25</ecNumber>
        </recommendedName>
        <alternativeName>
            <fullName evidence="13">7,8-dihydroneopterin aldolase</fullName>
        </alternativeName>
    </domain>
    <domain>
        <recommendedName>
            <fullName evidence="13">2-amino-4-hydroxy-6-hydroxymethyldihydropteridine pyrophosphokinase</fullName>
            <ecNumber evidence="13">2.7.6.3</ecNumber>
        </recommendedName>
        <alternativeName>
            <fullName evidence="13">6-hydroxymethyl-7,8-dihydropterin pyrophosphokinase</fullName>
            <shortName evidence="13">PPPK</shortName>
        </alternativeName>
        <alternativeName>
            <fullName evidence="13">7,8-dihydro-6-hydroxymethylpterin pyrophosphokinase</fullName>
            <shortName evidence="13">HPPK</shortName>
        </alternativeName>
    </domain>
</protein>
<comment type="catalytic activity">
    <reaction evidence="1">
        <text>6-hydroxymethyl-7,8-dihydropterin + ATP = (7,8-dihydropterin-6-yl)methyl diphosphate + AMP + H(+)</text>
        <dbReference type="Rhea" id="RHEA:11412"/>
        <dbReference type="ChEBI" id="CHEBI:15378"/>
        <dbReference type="ChEBI" id="CHEBI:30616"/>
        <dbReference type="ChEBI" id="CHEBI:44841"/>
        <dbReference type="ChEBI" id="CHEBI:72950"/>
        <dbReference type="ChEBI" id="CHEBI:456215"/>
        <dbReference type="EC" id="2.7.6.3"/>
    </reaction>
</comment>
<dbReference type="Gene3D" id="3.30.70.560">
    <property type="entry name" value="7,8-Dihydro-6-hydroxymethylpterin-pyrophosphokinase HPPK"/>
    <property type="match status" value="1"/>
</dbReference>
<dbReference type="SMART" id="SM00905">
    <property type="entry name" value="FolB"/>
    <property type="match status" value="1"/>
</dbReference>
<dbReference type="InterPro" id="IPR000550">
    <property type="entry name" value="Hppk"/>
</dbReference>
<evidence type="ECO:0000313" key="15">
    <source>
        <dbReference type="EMBL" id="MZP29342.1"/>
    </source>
</evidence>
<keyword evidence="9 15" id="KW-0418">Kinase</keyword>
<proteinExistence type="inferred from homology"/>
<dbReference type="OrthoDB" id="9808041at2"/>
<comment type="caution">
    <text evidence="15">The sequence shown here is derived from an EMBL/GenBank/DDBJ whole genome shotgun (WGS) entry which is preliminary data.</text>
</comment>
<dbReference type="NCBIfam" id="TIGR00526">
    <property type="entry name" value="folB_dom"/>
    <property type="match status" value="1"/>
</dbReference>
<gene>
    <name evidence="15" type="primary">folK</name>
    <name evidence="15" type="ORF">GTO91_06435</name>
</gene>
<feature type="domain" description="7,8-dihydro-6-hydroxymethylpterin-pyrophosphokinase" evidence="14">
    <location>
        <begin position="216"/>
        <end position="227"/>
    </location>
</feature>
<dbReference type="Proteomes" id="UP000463470">
    <property type="component" value="Unassembled WGS sequence"/>
</dbReference>
<dbReference type="SUPFAM" id="SSF55083">
    <property type="entry name" value="6-hydroxymethyl-7,8-dihydropterin pyrophosphokinase, HPPK"/>
    <property type="match status" value="1"/>
</dbReference>
<keyword evidence="7 15" id="KW-0808">Transferase</keyword>
<dbReference type="EC" id="2.7.6.3" evidence="13"/>
<dbReference type="NCBIfam" id="TIGR00525">
    <property type="entry name" value="folB"/>
    <property type="match status" value="1"/>
</dbReference>
<dbReference type="PANTHER" id="PTHR43071:SF1">
    <property type="entry name" value="2-AMINO-4-HYDROXY-6-HYDROXYMETHYLDIHYDROPTERIDINE PYROPHOSPHOKINASE"/>
    <property type="match status" value="1"/>
</dbReference>
<dbReference type="InterPro" id="IPR006156">
    <property type="entry name" value="Dihydroneopterin_aldolase"/>
</dbReference>
<dbReference type="InterPro" id="IPR006157">
    <property type="entry name" value="FolB_dom"/>
</dbReference>
<evidence type="ECO:0000259" key="14">
    <source>
        <dbReference type="PROSITE" id="PS00794"/>
    </source>
</evidence>
<evidence type="ECO:0000256" key="12">
    <source>
        <dbReference type="ARBA" id="ARBA00023239"/>
    </source>
</evidence>
<evidence type="ECO:0000256" key="2">
    <source>
        <dbReference type="ARBA" id="ARBA00001353"/>
    </source>
</evidence>
<dbReference type="GO" id="GO:0016301">
    <property type="term" value="F:kinase activity"/>
    <property type="evidence" value="ECO:0007669"/>
    <property type="project" value="UniProtKB-KW"/>
</dbReference>
<dbReference type="UniPathway" id="UPA00077">
    <property type="reaction ID" value="UER00154"/>
</dbReference>
<evidence type="ECO:0000256" key="13">
    <source>
        <dbReference type="RuleBase" id="RU362079"/>
    </source>
</evidence>
<dbReference type="RefSeq" id="WP_161256574.1">
    <property type="nucleotide sequence ID" value="NZ_WXEY01000004.1"/>
</dbReference>
<evidence type="ECO:0000256" key="7">
    <source>
        <dbReference type="ARBA" id="ARBA00022679"/>
    </source>
</evidence>
<dbReference type="Pfam" id="PF02152">
    <property type="entry name" value="FolB"/>
    <property type="match status" value="1"/>
</dbReference>
<evidence type="ECO:0000256" key="10">
    <source>
        <dbReference type="ARBA" id="ARBA00022840"/>
    </source>
</evidence>
<evidence type="ECO:0000256" key="8">
    <source>
        <dbReference type="ARBA" id="ARBA00022741"/>
    </source>
</evidence>
<organism evidence="15 16">
    <name type="scientific">Heliomicrobium undosum</name>
    <dbReference type="NCBI Taxonomy" id="121734"/>
    <lineage>
        <taxon>Bacteria</taxon>
        <taxon>Bacillati</taxon>
        <taxon>Bacillota</taxon>
        <taxon>Clostridia</taxon>
        <taxon>Eubacteriales</taxon>
        <taxon>Heliobacteriaceae</taxon>
        <taxon>Heliomicrobium</taxon>
    </lineage>
</organism>
<evidence type="ECO:0000256" key="4">
    <source>
        <dbReference type="ARBA" id="ARBA00005051"/>
    </source>
</evidence>
<dbReference type="GO" id="GO:0046656">
    <property type="term" value="P:folic acid biosynthetic process"/>
    <property type="evidence" value="ECO:0007669"/>
    <property type="project" value="UniProtKB-UniRule"/>
</dbReference>
<name>A0A845KZ81_9FIRM</name>
<keyword evidence="10" id="KW-0067">ATP-binding</keyword>
<keyword evidence="16" id="KW-1185">Reference proteome</keyword>
<dbReference type="CDD" id="cd00483">
    <property type="entry name" value="HPPK"/>
    <property type="match status" value="1"/>
</dbReference>
<dbReference type="PROSITE" id="PS00794">
    <property type="entry name" value="HPPK"/>
    <property type="match status" value="1"/>
</dbReference>
<accession>A0A845KZ81</accession>
<dbReference type="GO" id="GO:0005524">
    <property type="term" value="F:ATP binding"/>
    <property type="evidence" value="ECO:0007669"/>
    <property type="project" value="UniProtKB-KW"/>
</dbReference>
<dbReference type="AlphaFoldDB" id="A0A845KZ81"/>
<comment type="similarity">
    <text evidence="5 13">Belongs to the DHNA family.</text>
</comment>
<dbReference type="GO" id="GO:0004150">
    <property type="term" value="F:dihydroneopterin aldolase activity"/>
    <property type="evidence" value="ECO:0007669"/>
    <property type="project" value="UniProtKB-UniRule"/>
</dbReference>
<comment type="similarity">
    <text evidence="6">In the N-terminal section; belongs to the DHNA family.</text>
</comment>
<dbReference type="EMBL" id="WXEY01000004">
    <property type="protein sequence ID" value="MZP29342.1"/>
    <property type="molecule type" value="Genomic_DNA"/>
</dbReference>
<dbReference type="InterPro" id="IPR035907">
    <property type="entry name" value="Hppk_sf"/>
</dbReference>
<comment type="catalytic activity">
    <reaction evidence="2 13">
        <text>7,8-dihydroneopterin = 6-hydroxymethyl-7,8-dihydropterin + glycolaldehyde</text>
        <dbReference type="Rhea" id="RHEA:10540"/>
        <dbReference type="ChEBI" id="CHEBI:17001"/>
        <dbReference type="ChEBI" id="CHEBI:17071"/>
        <dbReference type="ChEBI" id="CHEBI:44841"/>
        <dbReference type="EC" id="4.1.2.25"/>
    </reaction>
</comment>
<dbReference type="GO" id="GO:0046654">
    <property type="term" value="P:tetrahydrofolate biosynthetic process"/>
    <property type="evidence" value="ECO:0007669"/>
    <property type="project" value="UniProtKB-UniRule"/>
</dbReference>
<dbReference type="NCBIfam" id="TIGR01498">
    <property type="entry name" value="folK"/>
    <property type="match status" value="1"/>
</dbReference>
<comment type="function">
    <text evidence="13">Catalyzes the conversion of 7,8-dihydroneopterin to 6-hydroxymethyl-7,8-dihydropterin.</text>
</comment>
<evidence type="ECO:0000256" key="6">
    <source>
        <dbReference type="ARBA" id="ARBA00009640"/>
    </source>
</evidence>